<reference evidence="10" key="1">
    <citation type="submission" date="2016-06" db="UniProtKB">
        <authorList>
            <consortium name="WormBaseParasite"/>
        </authorList>
    </citation>
    <scope>IDENTIFICATION</scope>
</reference>
<evidence type="ECO:0000256" key="1">
    <source>
        <dbReference type="ARBA" id="ARBA00004123"/>
    </source>
</evidence>
<name>A0A183DV47_9BILA</name>
<gene>
    <name evidence="8" type="ORF">GPUH_LOCUS12588</name>
</gene>
<dbReference type="Pfam" id="PF00076">
    <property type="entry name" value="RRM_1"/>
    <property type="match status" value="1"/>
</dbReference>
<evidence type="ECO:0000256" key="6">
    <source>
        <dbReference type="SAM" id="MobiDB-lite"/>
    </source>
</evidence>
<keyword evidence="9" id="KW-1185">Reference proteome</keyword>
<dbReference type="GO" id="GO:0005730">
    <property type="term" value="C:nucleolus"/>
    <property type="evidence" value="ECO:0007669"/>
    <property type="project" value="TreeGrafter"/>
</dbReference>
<protein>
    <submittedName>
        <fullName evidence="10">RRM domain-containing protein</fullName>
    </submittedName>
</protein>
<dbReference type="InterPro" id="IPR051945">
    <property type="entry name" value="RRM_MRD1_RNA_proc_ribogen"/>
</dbReference>
<evidence type="ECO:0000256" key="3">
    <source>
        <dbReference type="ARBA" id="ARBA00022884"/>
    </source>
</evidence>
<accession>A0A183DV47</accession>
<evidence type="ECO:0000256" key="5">
    <source>
        <dbReference type="PROSITE-ProRule" id="PRU00176"/>
    </source>
</evidence>
<dbReference type="InterPro" id="IPR012677">
    <property type="entry name" value="Nucleotide-bd_a/b_plait_sf"/>
</dbReference>
<dbReference type="OrthoDB" id="3945418at2759"/>
<dbReference type="EMBL" id="UYRT01079439">
    <property type="protein sequence ID" value="VDN20719.1"/>
    <property type="molecule type" value="Genomic_DNA"/>
</dbReference>
<reference evidence="8 9" key="2">
    <citation type="submission" date="2018-11" db="EMBL/GenBank/DDBJ databases">
        <authorList>
            <consortium name="Pathogen Informatics"/>
        </authorList>
    </citation>
    <scope>NUCLEOTIDE SEQUENCE [LARGE SCALE GENOMIC DNA]</scope>
</reference>
<dbReference type="Gene3D" id="3.30.70.330">
    <property type="match status" value="1"/>
</dbReference>
<dbReference type="WBParaSite" id="GPUH_0001260201-mRNA-1">
    <property type="protein sequence ID" value="GPUH_0001260201-mRNA-1"/>
    <property type="gene ID" value="GPUH_0001260201"/>
</dbReference>
<feature type="region of interest" description="Disordered" evidence="6">
    <location>
        <begin position="1"/>
        <end position="49"/>
    </location>
</feature>
<dbReference type="PANTHER" id="PTHR48039">
    <property type="entry name" value="RNA-BINDING MOTIF PROTEIN 14B"/>
    <property type="match status" value="1"/>
</dbReference>
<sequence length="250" mass="28685">MHIRFGGDAEAEGPKNATRENKRHEKRGAWKSEGYSPRKKKIKYEDNEDESKIEINGDVKTKEQDLHDICKNIGPVTEIVLPKCKDSRFPDSCAGFAFIQFKKRPDAIKALETLNMSEVKGRKIAVDWALPKDTYETAKHEGSEHSKGTAFVHFGSAEEADECLLGIRKYPFITLDGRHIFGDRALPRCAIAKLEKEKHETQRQDRRNLFLLRASYVRPDDGPDKMSVQDERKREGFRAIAMQKMKNPHM</sequence>
<feature type="compositionally biased region" description="Basic and acidic residues" evidence="6">
    <location>
        <begin position="17"/>
        <end position="30"/>
    </location>
</feature>
<comment type="subcellular location">
    <subcellularLocation>
        <location evidence="1">Nucleus</location>
    </subcellularLocation>
</comment>
<dbReference type="InterPro" id="IPR035979">
    <property type="entry name" value="RBD_domain_sf"/>
</dbReference>
<dbReference type="AlphaFoldDB" id="A0A183DV47"/>
<dbReference type="SMART" id="SM00360">
    <property type="entry name" value="RRM"/>
    <property type="match status" value="1"/>
</dbReference>
<proteinExistence type="predicted"/>
<dbReference type="Proteomes" id="UP000271098">
    <property type="component" value="Unassembled WGS sequence"/>
</dbReference>
<evidence type="ECO:0000256" key="2">
    <source>
        <dbReference type="ARBA" id="ARBA00022737"/>
    </source>
</evidence>
<feature type="domain" description="RRM" evidence="7">
    <location>
        <begin position="51"/>
        <end position="131"/>
    </location>
</feature>
<evidence type="ECO:0000313" key="8">
    <source>
        <dbReference type="EMBL" id="VDN20719.1"/>
    </source>
</evidence>
<keyword evidence="3 5" id="KW-0694">RNA-binding</keyword>
<evidence type="ECO:0000256" key="4">
    <source>
        <dbReference type="ARBA" id="ARBA00023242"/>
    </source>
</evidence>
<dbReference type="PROSITE" id="PS50102">
    <property type="entry name" value="RRM"/>
    <property type="match status" value="1"/>
</dbReference>
<evidence type="ECO:0000313" key="10">
    <source>
        <dbReference type="WBParaSite" id="GPUH_0001260201-mRNA-1"/>
    </source>
</evidence>
<dbReference type="GO" id="GO:0003729">
    <property type="term" value="F:mRNA binding"/>
    <property type="evidence" value="ECO:0007669"/>
    <property type="project" value="TreeGrafter"/>
</dbReference>
<dbReference type="PANTHER" id="PTHR48039:SF5">
    <property type="entry name" value="RNA-BINDING PROTEIN 28"/>
    <property type="match status" value="1"/>
</dbReference>
<dbReference type="SUPFAM" id="SSF54928">
    <property type="entry name" value="RNA-binding domain, RBD"/>
    <property type="match status" value="1"/>
</dbReference>
<evidence type="ECO:0000313" key="9">
    <source>
        <dbReference type="Proteomes" id="UP000271098"/>
    </source>
</evidence>
<keyword evidence="2" id="KW-0677">Repeat</keyword>
<keyword evidence="4" id="KW-0539">Nucleus</keyword>
<organism evidence="10">
    <name type="scientific">Gongylonema pulchrum</name>
    <dbReference type="NCBI Taxonomy" id="637853"/>
    <lineage>
        <taxon>Eukaryota</taxon>
        <taxon>Metazoa</taxon>
        <taxon>Ecdysozoa</taxon>
        <taxon>Nematoda</taxon>
        <taxon>Chromadorea</taxon>
        <taxon>Rhabditida</taxon>
        <taxon>Spirurina</taxon>
        <taxon>Spiruromorpha</taxon>
        <taxon>Spiruroidea</taxon>
        <taxon>Gongylonematidae</taxon>
        <taxon>Gongylonema</taxon>
    </lineage>
</organism>
<evidence type="ECO:0000259" key="7">
    <source>
        <dbReference type="PROSITE" id="PS50102"/>
    </source>
</evidence>
<dbReference type="InterPro" id="IPR000504">
    <property type="entry name" value="RRM_dom"/>
</dbReference>